<sequence>MFVGPSSTAPADFTKDSPPPIDLVLAEAEAEAEFAVDAFDAYSDNSDNDNLSDRLLLRCSNKDRRASALVRPFFVSPNDSKYDAILGQPWLTTGLTAKPCEPTSIIVEVVPTIGSSLEVLCGSTKQMIVHEELICLEQFMLRKSGIKYVH</sequence>
<protein>
    <submittedName>
        <fullName evidence="1">Uncharacterized protein</fullName>
    </submittedName>
</protein>
<name>A0A4Y7PT75_9AGAM</name>
<proteinExistence type="predicted"/>
<keyword evidence="2" id="KW-1185">Reference proteome</keyword>
<dbReference type="EMBL" id="ML170206">
    <property type="protein sequence ID" value="TDL18617.1"/>
    <property type="molecule type" value="Genomic_DNA"/>
</dbReference>
<gene>
    <name evidence="1" type="ORF">BD410DRAFT_806472</name>
</gene>
<reference evidence="1 2" key="1">
    <citation type="submission" date="2018-06" db="EMBL/GenBank/DDBJ databases">
        <title>A transcriptomic atlas of mushroom development highlights an independent origin of complex multicellularity.</title>
        <authorList>
            <consortium name="DOE Joint Genome Institute"/>
            <person name="Krizsan K."/>
            <person name="Almasi E."/>
            <person name="Merenyi Z."/>
            <person name="Sahu N."/>
            <person name="Viragh M."/>
            <person name="Koszo T."/>
            <person name="Mondo S."/>
            <person name="Kiss B."/>
            <person name="Balint B."/>
            <person name="Kues U."/>
            <person name="Barry K."/>
            <person name="Hegedus J.C."/>
            <person name="Henrissat B."/>
            <person name="Johnson J."/>
            <person name="Lipzen A."/>
            <person name="Ohm R."/>
            <person name="Nagy I."/>
            <person name="Pangilinan J."/>
            <person name="Yan J."/>
            <person name="Xiong Y."/>
            <person name="Grigoriev I.V."/>
            <person name="Hibbett D.S."/>
            <person name="Nagy L.G."/>
        </authorList>
    </citation>
    <scope>NUCLEOTIDE SEQUENCE [LARGE SCALE GENOMIC DNA]</scope>
    <source>
        <strain evidence="1 2">SZMC22713</strain>
    </source>
</reference>
<dbReference type="VEuPathDB" id="FungiDB:BD410DRAFT_806472"/>
<evidence type="ECO:0000313" key="2">
    <source>
        <dbReference type="Proteomes" id="UP000294933"/>
    </source>
</evidence>
<evidence type="ECO:0000313" key="1">
    <source>
        <dbReference type="EMBL" id="TDL18617.1"/>
    </source>
</evidence>
<dbReference type="Proteomes" id="UP000294933">
    <property type="component" value="Unassembled WGS sequence"/>
</dbReference>
<organism evidence="1 2">
    <name type="scientific">Rickenella mellea</name>
    <dbReference type="NCBI Taxonomy" id="50990"/>
    <lineage>
        <taxon>Eukaryota</taxon>
        <taxon>Fungi</taxon>
        <taxon>Dikarya</taxon>
        <taxon>Basidiomycota</taxon>
        <taxon>Agaricomycotina</taxon>
        <taxon>Agaricomycetes</taxon>
        <taxon>Hymenochaetales</taxon>
        <taxon>Rickenellaceae</taxon>
        <taxon>Rickenella</taxon>
    </lineage>
</organism>
<dbReference type="AlphaFoldDB" id="A0A4Y7PT75"/>
<accession>A0A4Y7PT75</accession>